<feature type="domain" description="FecR protein" evidence="1">
    <location>
        <begin position="16"/>
        <end position="107"/>
    </location>
</feature>
<dbReference type="AlphaFoldDB" id="A0A484P700"/>
<accession>A0A484P700</accession>
<dbReference type="InterPro" id="IPR006860">
    <property type="entry name" value="FecR"/>
</dbReference>
<dbReference type="PANTHER" id="PTHR30273">
    <property type="entry name" value="PERIPLASMIC SIGNAL SENSOR AND SIGMA FACTOR ACTIVATOR FECR-RELATED"/>
    <property type="match status" value="1"/>
</dbReference>
<dbReference type="Gene3D" id="2.60.120.1440">
    <property type="match status" value="1"/>
</dbReference>
<proteinExistence type="predicted"/>
<reference evidence="2" key="1">
    <citation type="submission" date="2019-03" db="EMBL/GenBank/DDBJ databases">
        <authorList>
            <person name="Danneels B."/>
        </authorList>
    </citation>
    <scope>NUCLEOTIDE SEQUENCE</scope>
</reference>
<evidence type="ECO:0000313" key="2">
    <source>
        <dbReference type="EMBL" id="VFR21563.1"/>
    </source>
</evidence>
<dbReference type="EMBL" id="CAADHY010000015">
    <property type="protein sequence ID" value="VFR21563.1"/>
    <property type="molecule type" value="Genomic_DNA"/>
</dbReference>
<evidence type="ECO:0000259" key="1">
    <source>
        <dbReference type="Pfam" id="PF04773"/>
    </source>
</evidence>
<dbReference type="GO" id="GO:0016989">
    <property type="term" value="F:sigma factor antagonist activity"/>
    <property type="evidence" value="ECO:0007669"/>
    <property type="project" value="TreeGrafter"/>
</dbReference>
<gene>
    <name evidence="2" type="ORF">AMP9_4025</name>
</gene>
<dbReference type="InterPro" id="IPR012373">
    <property type="entry name" value="Ferrdict_sens_TM"/>
</dbReference>
<organism evidence="2">
    <name type="scientific">plant metagenome</name>
    <dbReference type="NCBI Taxonomy" id="1297885"/>
    <lineage>
        <taxon>unclassified sequences</taxon>
        <taxon>metagenomes</taxon>
        <taxon>organismal metagenomes</taxon>
    </lineage>
</organism>
<dbReference type="PANTHER" id="PTHR30273:SF2">
    <property type="entry name" value="PROTEIN FECR"/>
    <property type="match status" value="1"/>
</dbReference>
<protein>
    <submittedName>
        <fullName evidence="2">Iron siderophore sensor protein</fullName>
    </submittedName>
</protein>
<name>A0A484P700_9ZZZZ</name>
<sequence>MGTFAWLQRGNEAQILATAVGQQHTAVLADGSVVQLNTNTILDTDFSRAQRVVRIRKGEASFQVAHDPQRPFQVQAGRIVVRAVGTQFNVRVRDTRDVEVIVTEGKVDVTSASAVSRAAPATAGRPVLPAAATRLQAGQRYEAARRAVPVTQTIAPAELTKALAWREGVVVFDGEPLVQAVAEINRYSDTRLVVADAGLDGLRVGGRFRAGDVEGFLGALTRTFPISVRRSDDLVYLHERVGDGVRR</sequence>
<dbReference type="Gene3D" id="3.55.50.30">
    <property type="match status" value="1"/>
</dbReference>
<dbReference type="Pfam" id="PF04773">
    <property type="entry name" value="FecR"/>
    <property type="match status" value="1"/>
</dbReference>